<feature type="transmembrane region" description="Helical" evidence="10">
    <location>
        <begin position="680"/>
        <end position="704"/>
    </location>
</feature>
<sequence length="1049" mass="115566">MANEGDIEEHIQFALSTSLSGKSGDNETNQDVSYPLHVVDKKRSLESTERSPLLRTADTDEPISPKSAWNTNFKRFRSFTVSVATKSLVEKESHDRQASAFLAGWNVTNLIQGMGILGVPYAVREGGVAAVICIFILAMFCDLTGILLVDCLYEISPRSKLRKRVRESYPDVGDAVWPGVGGKVVSVIQTVELYSAAVLYLILLSTMFSQITEKYVSLNLNEWAIICSLAVLPSVFISRLSLIAWMSMLAVFSLMSALMVMIAYCIVRYDRWSWNNIPAFNISTFPVGFGIVTFSYCAHAVFPGIEGSMKEPKHYNKMMHVSFLISAIVKTLFGLFAVLTFGIHTDQVFTVNMAENVGFNTAATVLVAMNVFFSFPLPLFVVKETFDKNIGPYFPHLAKGTKYHWYWLLLTRVFLVVFALFIALVVPHFGLLMGFVGSFSGTCLSFAFPCIAHLKLRWRFLRWYHITGEIALIVLGFLVGGLGLVYSGKALVESFHGGSEMDTLSITSPASVNVPSGSIVIGEPHLATIDEDIPLTTVKIKGKQDEVNGKYNPEPNEETPLLSSAEAGTEKSSSAHARNSKSFTSTFNSSQGSLFFASLQLSLHSSMALISQSLNGSFKQRSVSFSIRDREGSKTTTLVEKLSDDARAPAVLAMWHVLNVIISSNSVLGMPFAIALGGIAALPLTLLVGFLVSVTSVLLIDCLYEISPKSRLRKRVRASYADIGADVWGPIGGHAVNIMRIGLTYCSCVLRIMVLGNTLKDLTSGQVDLSLQEWCLVCTSALLLAVFIKRLSALAWLSMMAVLAALIIFFLLLGFSLSNVKTWKWGSILSFDMNTFPISMGIIVYSYCGHTVFPAVEGSMKNPKKYNIISHWAFSISTAMKFLVGLFCFLTFGNDTQSIVLLNLSTSNASILSKIASVLVVINMYFSYPVNMFVVSGTVDILLLPKFQKYLKMKWFNFLWLLSTRVILVYSTVGIALAVPRFGLLMSVFGSVLGVCVTLIFPCMFHLKLKWKILRWYNIAFELFIILFGVAAGMLGLIYSSLALKKALG</sequence>
<keyword evidence="3" id="KW-0813">Transport</keyword>
<evidence type="ECO:0000256" key="3">
    <source>
        <dbReference type="ARBA" id="ARBA00022448"/>
    </source>
</evidence>
<reference evidence="12 13" key="1">
    <citation type="submission" date="2022-05" db="EMBL/GenBank/DDBJ databases">
        <authorList>
            <consortium name="Genoscope - CEA"/>
            <person name="William W."/>
        </authorList>
    </citation>
    <scope>NUCLEOTIDE SEQUENCE [LARGE SCALE GENOMIC DNA]</scope>
</reference>
<dbReference type="EMBL" id="CALNXK010000227">
    <property type="protein sequence ID" value="CAH3177547.1"/>
    <property type="molecule type" value="Genomic_DNA"/>
</dbReference>
<evidence type="ECO:0000256" key="9">
    <source>
        <dbReference type="SAM" id="MobiDB-lite"/>
    </source>
</evidence>
<evidence type="ECO:0000313" key="13">
    <source>
        <dbReference type="Proteomes" id="UP001159405"/>
    </source>
</evidence>
<feature type="transmembrane region" description="Helical" evidence="10">
    <location>
        <begin position="741"/>
        <end position="759"/>
    </location>
</feature>
<feature type="transmembrane region" description="Helical" evidence="10">
    <location>
        <begin position="323"/>
        <end position="343"/>
    </location>
</feature>
<feature type="transmembrane region" description="Helical" evidence="10">
    <location>
        <begin position="1019"/>
        <end position="1039"/>
    </location>
</feature>
<evidence type="ECO:0000259" key="11">
    <source>
        <dbReference type="Pfam" id="PF01490"/>
    </source>
</evidence>
<feature type="transmembrane region" description="Helical" evidence="10">
    <location>
        <begin position="955"/>
        <end position="978"/>
    </location>
</feature>
<feature type="transmembrane region" description="Helical" evidence="10">
    <location>
        <begin position="193"/>
        <end position="211"/>
    </location>
</feature>
<dbReference type="Proteomes" id="UP001159405">
    <property type="component" value="Unassembled WGS sequence"/>
</dbReference>
<comment type="caution">
    <text evidence="12">The sequence shown here is derived from an EMBL/GenBank/DDBJ whole genome shotgun (WGS) entry which is preliminary data.</text>
</comment>
<feature type="transmembrane region" description="Helical" evidence="10">
    <location>
        <begin position="836"/>
        <end position="856"/>
    </location>
</feature>
<feature type="transmembrane region" description="Helical" evidence="10">
    <location>
        <begin position="651"/>
        <end position="674"/>
    </location>
</feature>
<keyword evidence="4 10" id="KW-0812">Transmembrane</keyword>
<evidence type="ECO:0000256" key="5">
    <source>
        <dbReference type="ARBA" id="ARBA00022775"/>
    </source>
</evidence>
<keyword evidence="13" id="KW-1185">Reference proteome</keyword>
<feature type="transmembrane region" description="Helical" evidence="10">
    <location>
        <begin position="984"/>
        <end position="1007"/>
    </location>
</feature>
<evidence type="ECO:0000256" key="6">
    <source>
        <dbReference type="ARBA" id="ARBA00022989"/>
    </source>
</evidence>
<dbReference type="Pfam" id="PF01490">
    <property type="entry name" value="Aa_trans"/>
    <property type="match status" value="2"/>
</dbReference>
<feature type="transmembrane region" description="Helical" evidence="10">
    <location>
        <begin position="771"/>
        <end position="788"/>
    </location>
</feature>
<feature type="transmembrane region" description="Helical" evidence="10">
    <location>
        <begin position="466"/>
        <end position="486"/>
    </location>
</feature>
<dbReference type="InterPro" id="IPR013057">
    <property type="entry name" value="AA_transpt_TM"/>
</dbReference>
<accession>A0ABN8RJQ5</accession>
<feature type="domain" description="Amino acid transporter transmembrane" evidence="11">
    <location>
        <begin position="97"/>
        <end position="482"/>
    </location>
</feature>
<comment type="similarity">
    <text evidence="2">Belongs to the amino acid/polyamine transporter 2 family.</text>
</comment>
<evidence type="ECO:0000256" key="10">
    <source>
        <dbReference type="SAM" id="Phobius"/>
    </source>
</evidence>
<dbReference type="PANTHER" id="PTHR22950:SF689">
    <property type="entry name" value="VESICULAR INHIBITORY AMINO ACID TRANSPORTER"/>
    <property type="match status" value="1"/>
</dbReference>
<feature type="transmembrane region" description="Helical" evidence="10">
    <location>
        <begin position="363"/>
        <end position="382"/>
    </location>
</feature>
<organism evidence="12 13">
    <name type="scientific">Porites lobata</name>
    <dbReference type="NCBI Taxonomy" id="104759"/>
    <lineage>
        <taxon>Eukaryota</taxon>
        <taxon>Metazoa</taxon>
        <taxon>Cnidaria</taxon>
        <taxon>Anthozoa</taxon>
        <taxon>Hexacorallia</taxon>
        <taxon>Scleractinia</taxon>
        <taxon>Fungiina</taxon>
        <taxon>Poritidae</taxon>
        <taxon>Porites</taxon>
    </lineage>
</organism>
<feature type="transmembrane region" description="Helical" evidence="10">
    <location>
        <begin position="403"/>
        <end position="426"/>
    </location>
</feature>
<feature type="transmembrane region" description="Helical" evidence="10">
    <location>
        <begin position="912"/>
        <end position="943"/>
    </location>
</feature>
<evidence type="ECO:0000256" key="2">
    <source>
        <dbReference type="ARBA" id="ARBA00008066"/>
    </source>
</evidence>
<feature type="domain" description="Amino acid transporter transmembrane" evidence="11">
    <location>
        <begin position="653"/>
        <end position="1038"/>
    </location>
</feature>
<evidence type="ECO:0000256" key="7">
    <source>
        <dbReference type="ARBA" id="ARBA00023136"/>
    </source>
</evidence>
<keyword evidence="5" id="KW-0532">Neurotransmitter transport</keyword>
<keyword evidence="7 10" id="KW-0472">Membrane</keyword>
<protein>
    <recommendedName>
        <fullName evidence="11">Amino acid transporter transmembrane domain-containing protein</fullName>
    </recommendedName>
</protein>
<comment type="subcellular location">
    <subcellularLocation>
        <location evidence="1">Cytoplasmic vesicle membrane</location>
        <topology evidence="1">Multi-pass membrane protein</topology>
    </subcellularLocation>
</comment>
<feature type="transmembrane region" description="Helical" evidence="10">
    <location>
        <begin position="129"/>
        <end position="153"/>
    </location>
</feature>
<evidence type="ECO:0000256" key="1">
    <source>
        <dbReference type="ARBA" id="ARBA00004439"/>
    </source>
</evidence>
<name>A0ABN8RJQ5_9CNID</name>
<feature type="transmembrane region" description="Helical" evidence="10">
    <location>
        <begin position="281"/>
        <end position="302"/>
    </location>
</feature>
<evidence type="ECO:0000256" key="8">
    <source>
        <dbReference type="ARBA" id="ARBA00023329"/>
    </source>
</evidence>
<evidence type="ECO:0000313" key="12">
    <source>
        <dbReference type="EMBL" id="CAH3177547.1"/>
    </source>
</evidence>
<keyword evidence="8" id="KW-0968">Cytoplasmic vesicle</keyword>
<keyword evidence="6 10" id="KW-1133">Transmembrane helix</keyword>
<feature type="region of interest" description="Disordered" evidence="9">
    <location>
        <begin position="546"/>
        <end position="579"/>
    </location>
</feature>
<feature type="transmembrane region" description="Helical" evidence="10">
    <location>
        <begin position="795"/>
        <end position="816"/>
    </location>
</feature>
<gene>
    <name evidence="12" type="ORF">PLOB_00019421</name>
</gene>
<feature type="transmembrane region" description="Helical" evidence="10">
    <location>
        <begin position="868"/>
        <end position="892"/>
    </location>
</feature>
<feature type="transmembrane region" description="Helical" evidence="10">
    <location>
        <begin position="100"/>
        <end position="123"/>
    </location>
</feature>
<dbReference type="PANTHER" id="PTHR22950">
    <property type="entry name" value="AMINO ACID TRANSPORTER"/>
    <property type="match status" value="1"/>
</dbReference>
<dbReference type="Gene3D" id="1.20.1740.10">
    <property type="entry name" value="Amino acid/polyamine transporter I"/>
    <property type="match status" value="1"/>
</dbReference>
<feature type="transmembrane region" description="Helical" evidence="10">
    <location>
        <begin position="249"/>
        <end position="269"/>
    </location>
</feature>
<feature type="transmembrane region" description="Helical" evidence="10">
    <location>
        <begin position="432"/>
        <end position="454"/>
    </location>
</feature>
<proteinExistence type="inferred from homology"/>
<evidence type="ECO:0000256" key="4">
    <source>
        <dbReference type="ARBA" id="ARBA00022692"/>
    </source>
</evidence>